<reference evidence="3 4" key="1">
    <citation type="submission" date="2024-02" db="EMBL/GenBank/DDBJ databases">
        <authorList>
            <person name="Grouzdev D."/>
        </authorList>
    </citation>
    <scope>NUCLEOTIDE SEQUENCE [LARGE SCALE GENOMIC DNA]</scope>
    <source>
        <strain evidence="3 4">9N</strain>
    </source>
</reference>
<accession>A0ABU7XD74</accession>
<keyword evidence="4" id="KW-1185">Reference proteome</keyword>
<organism evidence="3 4">
    <name type="scientific">Methylocystis borbori</name>
    <dbReference type="NCBI Taxonomy" id="3118750"/>
    <lineage>
        <taxon>Bacteria</taxon>
        <taxon>Pseudomonadati</taxon>
        <taxon>Pseudomonadota</taxon>
        <taxon>Alphaproteobacteria</taxon>
        <taxon>Hyphomicrobiales</taxon>
        <taxon>Methylocystaceae</taxon>
        <taxon>Methylocystis</taxon>
    </lineage>
</organism>
<feature type="region of interest" description="Disordered" evidence="2">
    <location>
        <begin position="15"/>
        <end position="36"/>
    </location>
</feature>
<comment type="caution">
    <text evidence="3">The sequence shown here is derived from an EMBL/GenBank/DDBJ whole genome shotgun (WGS) entry which is preliminary data.</text>
</comment>
<dbReference type="Proteomes" id="UP001350748">
    <property type="component" value="Unassembled WGS sequence"/>
</dbReference>
<dbReference type="RefSeq" id="WP_332080235.1">
    <property type="nucleotide sequence ID" value="NZ_JAZHYN010000004.1"/>
</dbReference>
<evidence type="ECO:0000256" key="2">
    <source>
        <dbReference type="SAM" id="MobiDB-lite"/>
    </source>
</evidence>
<evidence type="ECO:0000313" key="4">
    <source>
        <dbReference type="Proteomes" id="UP001350748"/>
    </source>
</evidence>
<dbReference type="EMBL" id="JAZHYN010000004">
    <property type="protein sequence ID" value="MEF3365328.1"/>
    <property type="molecule type" value="Genomic_DNA"/>
</dbReference>
<sequence>MDALNLDQVLDEIVPRGDAVPAPAGDLTRQPGGESDDAAAALGLVSEAAAAIRELERESAQAVARARNVATAVKEKLERAEARADRAETALRLAESQVEELSAAVEQTRNELELLQSRLAAREEELAVSMRRADDAETAMQRVVEAIRAQLPVKLNVPGE</sequence>
<name>A0ABU7XD74_9HYPH</name>
<dbReference type="SUPFAM" id="SSF57997">
    <property type="entry name" value="Tropomyosin"/>
    <property type="match status" value="1"/>
</dbReference>
<evidence type="ECO:0000256" key="1">
    <source>
        <dbReference type="SAM" id="Coils"/>
    </source>
</evidence>
<proteinExistence type="predicted"/>
<evidence type="ECO:0000313" key="3">
    <source>
        <dbReference type="EMBL" id="MEF3365328.1"/>
    </source>
</evidence>
<protein>
    <submittedName>
        <fullName evidence="3">ABC transporter permease</fullName>
    </submittedName>
</protein>
<gene>
    <name evidence="3" type="ORF">V3H18_02140</name>
</gene>
<keyword evidence="1" id="KW-0175">Coiled coil</keyword>
<feature type="coiled-coil region" evidence="1">
    <location>
        <begin position="38"/>
        <end position="125"/>
    </location>
</feature>